<dbReference type="InterPro" id="IPR023393">
    <property type="entry name" value="START-like_dom_sf"/>
</dbReference>
<accession>A0A9Q9EFK8</accession>
<evidence type="ECO:0000313" key="3">
    <source>
        <dbReference type="Proteomes" id="UP001056384"/>
    </source>
</evidence>
<name>A0A9Q9EFK8_9PEZI</name>
<protein>
    <submittedName>
        <fullName evidence="2">START-like domain superfamily protein</fullName>
    </submittedName>
</protein>
<dbReference type="SUPFAM" id="SSF55961">
    <property type="entry name" value="Bet v1-like"/>
    <property type="match status" value="1"/>
</dbReference>
<dbReference type="PANTHER" id="PTHR40370:SF1">
    <property type="entry name" value="DUF3074 DOMAIN-CONTAINING PROTEIN"/>
    <property type="match status" value="1"/>
</dbReference>
<keyword evidence="3" id="KW-1185">Reference proteome</keyword>
<feature type="domain" description="DUF3074" evidence="1">
    <location>
        <begin position="87"/>
        <end position="267"/>
    </location>
</feature>
<dbReference type="Gene3D" id="3.30.530.20">
    <property type="match status" value="1"/>
</dbReference>
<evidence type="ECO:0000259" key="1">
    <source>
        <dbReference type="Pfam" id="PF11274"/>
    </source>
</evidence>
<sequence>MAASSRIHLRPLKALDLPHLDELSSQQTQGNTPSLQNFVSEVLAEGDKFIRFDDNVFKTNGVRHEPPATAPIQIRSAVITNDPTENWFARTSVHEDSATDGTASWEEFDQNLRVNHSQHESEYTPSVASAEREYSWEQDLQTFGAAVNGWKEITMEIWLMRHAMPIFLLQDRDFRVLVITAVSMQGNRFIVVQIPVDREDIPVKAPNSQSKVVPAIYCSVETGELLDGKITWSMGTASDAKGVLPVALQKTQMAKAVAVDVQYFISWRMKQRKSVN</sequence>
<proteinExistence type="predicted"/>
<reference evidence="2" key="1">
    <citation type="submission" date="2022-06" db="EMBL/GenBank/DDBJ databases">
        <title>Complete genome sequences of two strains of the flax pathogen Septoria linicola.</title>
        <authorList>
            <person name="Lapalu N."/>
            <person name="Simon A."/>
            <person name="Demenou B."/>
            <person name="Paumier D."/>
            <person name="Guillot M.-P."/>
            <person name="Gout L."/>
            <person name="Valade R."/>
        </authorList>
    </citation>
    <scope>NUCLEOTIDE SEQUENCE</scope>
    <source>
        <strain evidence="2">SE15195</strain>
    </source>
</reference>
<dbReference type="Pfam" id="PF11274">
    <property type="entry name" value="DUF3074"/>
    <property type="match status" value="1"/>
</dbReference>
<dbReference type="EMBL" id="CP099418">
    <property type="protein sequence ID" value="USW47343.1"/>
    <property type="molecule type" value="Genomic_DNA"/>
</dbReference>
<dbReference type="PANTHER" id="PTHR40370">
    <property type="entry name" value="EXPRESSED PROTEIN"/>
    <property type="match status" value="1"/>
</dbReference>
<dbReference type="Proteomes" id="UP001056384">
    <property type="component" value="Chromosome 1"/>
</dbReference>
<evidence type="ECO:0000313" key="2">
    <source>
        <dbReference type="EMBL" id="USW47343.1"/>
    </source>
</evidence>
<dbReference type="AlphaFoldDB" id="A0A9Q9EFK8"/>
<organism evidence="2 3">
    <name type="scientific">Septoria linicola</name>
    <dbReference type="NCBI Taxonomy" id="215465"/>
    <lineage>
        <taxon>Eukaryota</taxon>
        <taxon>Fungi</taxon>
        <taxon>Dikarya</taxon>
        <taxon>Ascomycota</taxon>
        <taxon>Pezizomycotina</taxon>
        <taxon>Dothideomycetes</taxon>
        <taxon>Dothideomycetidae</taxon>
        <taxon>Mycosphaerellales</taxon>
        <taxon>Mycosphaerellaceae</taxon>
        <taxon>Septoria</taxon>
    </lineage>
</organism>
<dbReference type="InterPro" id="IPR024500">
    <property type="entry name" value="DUF3074"/>
</dbReference>
<gene>
    <name evidence="2" type="ORF">Slin15195_G006620</name>
</gene>